<organism evidence="2 3">
    <name type="scientific">Thiothrix nivea (strain ATCC 35100 / DSM 5205 / JP2)</name>
    <dbReference type="NCBI Taxonomy" id="870187"/>
    <lineage>
        <taxon>Bacteria</taxon>
        <taxon>Pseudomonadati</taxon>
        <taxon>Pseudomonadota</taxon>
        <taxon>Gammaproteobacteria</taxon>
        <taxon>Thiotrichales</taxon>
        <taxon>Thiotrichaceae</taxon>
        <taxon>Thiothrix</taxon>
    </lineage>
</organism>
<proteinExistence type="predicted"/>
<keyword evidence="3" id="KW-1185">Reference proteome</keyword>
<keyword evidence="1" id="KW-0732">Signal</keyword>
<name>A0A656HCB4_THINJ</name>
<evidence type="ECO:0000313" key="3">
    <source>
        <dbReference type="Proteomes" id="UP000005317"/>
    </source>
</evidence>
<dbReference type="Proteomes" id="UP000005317">
    <property type="component" value="Unassembled WGS sequence"/>
</dbReference>
<gene>
    <name evidence="2" type="ORF">Thini_1194</name>
</gene>
<reference evidence="3" key="1">
    <citation type="journal article" date="2011" name="Stand. Genomic Sci.">
        <title>Genome sequence of the filamentous, gliding Thiothrix nivea neotype strain (JP2(T)).</title>
        <authorList>
            <person name="Lapidus A."/>
            <person name="Nolan M."/>
            <person name="Lucas S."/>
            <person name="Glavina Del Rio T."/>
            <person name="Tice H."/>
            <person name="Cheng J.F."/>
            <person name="Tapia R."/>
            <person name="Han C."/>
            <person name="Goodwin L."/>
            <person name="Pitluck S."/>
            <person name="Liolios K."/>
            <person name="Pagani I."/>
            <person name="Ivanova N."/>
            <person name="Huntemann M."/>
            <person name="Mavromatis K."/>
            <person name="Mikhailova N."/>
            <person name="Pati A."/>
            <person name="Chen A."/>
            <person name="Palaniappan K."/>
            <person name="Land M."/>
            <person name="Brambilla E.M."/>
            <person name="Rohde M."/>
            <person name="Abt B."/>
            <person name="Verbarg S."/>
            <person name="Goker M."/>
            <person name="Bristow J."/>
            <person name="Eisen J.A."/>
            <person name="Markowitz V."/>
            <person name="Hugenholtz P."/>
            <person name="Kyrpides N.C."/>
            <person name="Klenk H.P."/>
            <person name="Woyke T."/>
        </authorList>
    </citation>
    <scope>NUCLEOTIDE SEQUENCE [LARGE SCALE GENOMIC DNA]</scope>
    <source>
        <strain evidence="3">ATCC 35100 / DSM 5205 / JP2</strain>
    </source>
</reference>
<feature type="signal peptide" evidence="1">
    <location>
        <begin position="1"/>
        <end position="23"/>
    </location>
</feature>
<dbReference type="EMBL" id="JH651384">
    <property type="protein sequence ID" value="EIJ33812.1"/>
    <property type="molecule type" value="Genomic_DNA"/>
</dbReference>
<evidence type="ECO:0000313" key="2">
    <source>
        <dbReference type="EMBL" id="EIJ33812.1"/>
    </source>
</evidence>
<protein>
    <submittedName>
        <fullName evidence="2">Uncharacterized protein</fullName>
    </submittedName>
</protein>
<accession>A0A656HCB4</accession>
<feature type="chain" id="PRO_5024952116" evidence="1">
    <location>
        <begin position="24"/>
        <end position="299"/>
    </location>
</feature>
<dbReference type="RefSeq" id="WP_002707760.1">
    <property type="nucleotide sequence ID" value="NZ_JH651384.1"/>
</dbReference>
<evidence type="ECO:0000256" key="1">
    <source>
        <dbReference type="SAM" id="SignalP"/>
    </source>
</evidence>
<dbReference type="AlphaFoldDB" id="A0A656HCB4"/>
<dbReference type="OrthoDB" id="5621807at2"/>
<sequence precursor="true">MEVFPKTLLLAGVLLASVTNAQALELRYGSGDFNMGAAAKPLVDMDVTLDVDTWTLAEPHKNINDSRYYYQFRADYFDSDTVNRATDLTSLPLTTSLPVIGSSVTDLIANNTEIPVPADYRIHGLNVDAGIGYDVIKNDKGHLGVGVNTGVSTPFMKVRNMLPAANLALEVMDTFDTKVTTYKAGVSVQGSYQATPWLEVSGNASLNHQTGEMDNGLVGSGVDIDGSYRTLEVAAKIRPAPLLKQPVLKNAFVTIGHSRSDWDYDEADITTPVGNFQVPGLFDADFEHSSTYVGVGYDF</sequence>